<dbReference type="RefSeq" id="WP_216128486.1">
    <property type="nucleotide sequence ID" value="NZ_CP064782.1"/>
</dbReference>
<keyword evidence="5" id="KW-1185">Reference proteome</keyword>
<comment type="function">
    <text evidence="1">Part of the outer membrane protein assembly complex, which is involved in assembly and insertion of beta-barrel proteins into the outer membrane.</text>
</comment>
<dbReference type="EMBL" id="CP064782">
    <property type="protein sequence ID" value="QWT48717.1"/>
    <property type="molecule type" value="Genomic_DNA"/>
</dbReference>
<dbReference type="InterPro" id="IPR018391">
    <property type="entry name" value="PQQ_b-propeller_rpt"/>
</dbReference>
<dbReference type="GO" id="GO:0043165">
    <property type="term" value="P:Gram-negative-bacterium-type cell outer membrane assembly"/>
    <property type="evidence" value="ECO:0007669"/>
    <property type="project" value="UniProtKB-UniRule"/>
</dbReference>
<accession>A0A975SLW3</accession>
<evidence type="ECO:0000313" key="5">
    <source>
        <dbReference type="Proteomes" id="UP000683428"/>
    </source>
</evidence>
<dbReference type="InterPro" id="IPR002372">
    <property type="entry name" value="PQQ_rpt_dom"/>
</dbReference>
<evidence type="ECO:0000256" key="1">
    <source>
        <dbReference type="HAMAP-Rule" id="MF_00923"/>
    </source>
</evidence>
<evidence type="ECO:0000313" key="4">
    <source>
        <dbReference type="EMBL" id="QWT48717.1"/>
    </source>
</evidence>
<dbReference type="GO" id="GO:0051205">
    <property type="term" value="P:protein insertion into membrane"/>
    <property type="evidence" value="ECO:0007669"/>
    <property type="project" value="UniProtKB-UniRule"/>
</dbReference>
<keyword evidence="1 2" id="KW-0732">Signal</keyword>
<keyword evidence="1" id="KW-0564">Palmitate</keyword>
<dbReference type="AlphaFoldDB" id="A0A975SLW3"/>
<sequence length="382" mass="40423">MKLRRLFPLLPLVAALAGCSMMDAINPFSSSAKVKMADLPTFKATAEIRPLWQMKAGKADGHVFTPAVVDGTVYTASGDGTLTRFEDGKQVWRIAVGKPLSAGVGANNRLVVVGTAKGDVLAFSAADGKPLWSAQVNSEILAAPAVGDGIVVVRSGDNRLFGFDSSDGTRKWIYTRNNPPLSLRNAAPPVISDRYVFAGFPGGKLVAVALQNGALAWEGTVALPKGTTELDRVADITSTPVFDGPLVCAVAYQGRVACFDLSNGSLAWAREISSAAGLAMDSRNVYVTDDKGAVHAYERTRGTSVWKQDKLFLRQLTAPAVQRGLVAVGDVQGQVHFLNREDGSFAARYSTDGTPILAAPQVYANGWLVQTSGGSVQALEPR</sequence>
<dbReference type="PANTHER" id="PTHR34512:SF30">
    <property type="entry name" value="OUTER MEMBRANE PROTEIN ASSEMBLY FACTOR BAMB"/>
    <property type="match status" value="1"/>
</dbReference>
<keyword evidence="1" id="KW-0472">Membrane</keyword>
<dbReference type="NCBIfam" id="TIGR03300">
    <property type="entry name" value="assembly_YfgL"/>
    <property type="match status" value="1"/>
</dbReference>
<dbReference type="PANTHER" id="PTHR34512">
    <property type="entry name" value="CELL SURFACE PROTEIN"/>
    <property type="match status" value="1"/>
</dbReference>
<dbReference type="SMART" id="SM00564">
    <property type="entry name" value="PQQ"/>
    <property type="match status" value="6"/>
</dbReference>
<dbReference type="GO" id="GO:0009279">
    <property type="term" value="C:cell outer membrane"/>
    <property type="evidence" value="ECO:0007669"/>
    <property type="project" value="UniProtKB-SubCell"/>
</dbReference>
<comment type="subcellular location">
    <subcellularLocation>
        <location evidence="1">Cell outer membrane</location>
        <topology evidence="1">Lipid-anchor</topology>
    </subcellularLocation>
</comment>
<comment type="subunit">
    <text evidence="1">Part of the Bam complex.</text>
</comment>
<protein>
    <recommendedName>
        <fullName evidence="1">Outer membrane protein assembly factor BamB</fullName>
    </recommendedName>
</protein>
<dbReference type="HAMAP" id="MF_00923">
    <property type="entry name" value="OM_assembly_BamB"/>
    <property type="match status" value="1"/>
</dbReference>
<feature type="signal peptide" evidence="2">
    <location>
        <begin position="1"/>
        <end position="24"/>
    </location>
</feature>
<name>A0A975SLW3_9RHOO</name>
<feature type="chain" id="PRO_5036872600" description="Outer membrane protein assembly factor BamB" evidence="2">
    <location>
        <begin position="25"/>
        <end position="382"/>
    </location>
</feature>
<feature type="domain" description="Pyrrolo-quinoline quinone repeat" evidence="3">
    <location>
        <begin position="86"/>
        <end position="308"/>
    </location>
</feature>
<gene>
    <name evidence="1 4" type="primary">bamB</name>
    <name evidence="4" type="ORF">Azoinq_12875</name>
</gene>
<dbReference type="Proteomes" id="UP000683428">
    <property type="component" value="Chromosome"/>
</dbReference>
<keyword evidence="1" id="KW-0449">Lipoprotein</keyword>
<evidence type="ECO:0000259" key="3">
    <source>
        <dbReference type="Pfam" id="PF13360"/>
    </source>
</evidence>
<proteinExistence type="inferred from homology"/>
<comment type="similarity">
    <text evidence="1">Belongs to the BamB family.</text>
</comment>
<dbReference type="PROSITE" id="PS51257">
    <property type="entry name" value="PROKAR_LIPOPROTEIN"/>
    <property type="match status" value="1"/>
</dbReference>
<organism evidence="4 5">
    <name type="scientific">Azospira inquinata</name>
    <dbReference type="NCBI Taxonomy" id="2785627"/>
    <lineage>
        <taxon>Bacteria</taxon>
        <taxon>Pseudomonadati</taxon>
        <taxon>Pseudomonadota</taxon>
        <taxon>Betaproteobacteria</taxon>
        <taxon>Rhodocyclales</taxon>
        <taxon>Rhodocyclaceae</taxon>
        <taxon>Azospira</taxon>
    </lineage>
</organism>
<dbReference type="KEGG" id="aiq:Azoinq_12875"/>
<reference evidence="4" key="1">
    <citation type="submission" date="2020-11" db="EMBL/GenBank/DDBJ databases">
        <title>Azospira inquinata sp. nov.</title>
        <authorList>
            <person name="Moe W.M."/>
            <person name="Mikes M.C."/>
        </authorList>
    </citation>
    <scope>NUCLEOTIDE SEQUENCE</scope>
    <source>
        <strain evidence="4">Azo-3</strain>
    </source>
</reference>
<dbReference type="Pfam" id="PF13360">
    <property type="entry name" value="PQQ_2"/>
    <property type="match status" value="1"/>
</dbReference>
<keyword evidence="1" id="KW-0998">Cell outer membrane</keyword>
<evidence type="ECO:0000256" key="2">
    <source>
        <dbReference type="SAM" id="SignalP"/>
    </source>
</evidence>
<dbReference type="InterPro" id="IPR017687">
    <property type="entry name" value="BamB"/>
</dbReference>